<proteinExistence type="inferred from homology"/>
<keyword evidence="15" id="KW-1185">Reference proteome</keyword>
<keyword evidence="5" id="KW-0547">Nucleotide-binding</keyword>
<comment type="function">
    <text evidence="11">Allows bacterial pathogens to use the host heme as an iron source. Catalyzes the oxidative degradation of the heme macrocyclic porphyrin ring to the biliverdin in the presence of a suitable electron donor such as ascorbate or NADPH--cytochrome P450 reductase, with subsequent release of free iron.</text>
</comment>
<dbReference type="InterPro" id="IPR011008">
    <property type="entry name" value="Dimeric_a/b-barrel"/>
</dbReference>
<evidence type="ECO:0000256" key="7">
    <source>
        <dbReference type="ARBA" id="ARBA00023004"/>
    </source>
</evidence>
<dbReference type="EMBL" id="QXQA01000022">
    <property type="protein sequence ID" value="RIX47932.1"/>
    <property type="molecule type" value="Genomic_DNA"/>
</dbReference>
<organism evidence="14 15">
    <name type="scientific">Paenibacillus nanensis</name>
    <dbReference type="NCBI Taxonomy" id="393251"/>
    <lineage>
        <taxon>Bacteria</taxon>
        <taxon>Bacillati</taxon>
        <taxon>Bacillota</taxon>
        <taxon>Bacilli</taxon>
        <taxon>Bacillales</taxon>
        <taxon>Paenibacillaceae</taxon>
        <taxon>Paenibacillus</taxon>
    </lineage>
</organism>
<keyword evidence="11" id="KW-0349">Heme</keyword>
<feature type="domain" description="ABC transporter" evidence="12">
    <location>
        <begin position="3"/>
        <end position="239"/>
    </location>
</feature>
<evidence type="ECO:0000259" key="12">
    <source>
        <dbReference type="PROSITE" id="PS50893"/>
    </source>
</evidence>
<dbReference type="GO" id="GO:0042167">
    <property type="term" value="P:heme catabolic process"/>
    <property type="evidence" value="ECO:0007669"/>
    <property type="project" value="UniProtKB-UniRule"/>
</dbReference>
<evidence type="ECO:0000256" key="6">
    <source>
        <dbReference type="ARBA" id="ARBA00022840"/>
    </source>
</evidence>
<protein>
    <recommendedName>
        <fullName evidence="11">Heme-degrading monooxygenase</fullName>
        <ecNumber evidence="11">1.14.14.18</ecNumber>
    </recommendedName>
    <alternativeName>
        <fullName evidence="11">Heme oxygenase</fullName>
    </alternativeName>
    <alternativeName>
        <fullName evidence="11">Iron-regulated surface determinant</fullName>
    </alternativeName>
    <alternativeName>
        <fullName evidence="11">Iron-responsive surface determinant</fullName>
    </alternativeName>
</protein>
<name>A0A3A1ULR3_9BACL</name>
<dbReference type="SUPFAM" id="SSF52540">
    <property type="entry name" value="P-loop containing nucleoside triphosphate hydrolases"/>
    <property type="match status" value="1"/>
</dbReference>
<sequence>MAIHINELTYEQERFGLQAADVGIPKGKMTAIVGRNGSGKSTLLRLIARLTKPDSGSIQYEGEPGEAYDRRTFARLVSVLSQEKGAMPDMTVRELVALGRAPRQSAFRSRLTPEDDQAVDRALSVMGVRHLEDRLVHSLSGGEQQKVRIAMSLAQESPIMLLDEPTTYLDMSHQLELMETLKRLNRQMGLTIVMVLHDLQQAAAYCDHLIAMDDGRIAASGPPREVIDRRFMLSVFGVVARIEFGGDYPVIVPIPQQTEEENKMVIVTNVSQITKGNGMKLIERFNKVGKVEGMKGFLGLEVMLTENTKEYDEVTVSTKWESKEDFQAWTRSEAFRESHAHRQTPDYILSNKISFYDVLVVRKPLDLEEQTEQAEQQIV</sequence>
<dbReference type="SMART" id="SM00382">
    <property type="entry name" value="AAA"/>
    <property type="match status" value="1"/>
</dbReference>
<dbReference type="InterPro" id="IPR017871">
    <property type="entry name" value="ABC_transporter-like_CS"/>
</dbReference>
<dbReference type="GO" id="GO:0016887">
    <property type="term" value="F:ATP hydrolysis activity"/>
    <property type="evidence" value="ECO:0007669"/>
    <property type="project" value="InterPro"/>
</dbReference>
<dbReference type="FunFam" id="3.40.50.300:FF:000134">
    <property type="entry name" value="Iron-enterobactin ABC transporter ATP-binding protein"/>
    <property type="match status" value="1"/>
</dbReference>
<evidence type="ECO:0000313" key="14">
    <source>
        <dbReference type="EMBL" id="RIX47932.1"/>
    </source>
</evidence>
<keyword evidence="7 11" id="KW-0408">Iron</keyword>
<dbReference type="PROSITE" id="PS00211">
    <property type="entry name" value="ABC_TRANSPORTER_1"/>
    <property type="match status" value="1"/>
</dbReference>
<dbReference type="GO" id="GO:0005524">
    <property type="term" value="F:ATP binding"/>
    <property type="evidence" value="ECO:0007669"/>
    <property type="project" value="UniProtKB-KW"/>
</dbReference>
<dbReference type="AlphaFoldDB" id="A0A3A1ULR3"/>
<gene>
    <name evidence="11" type="primary">isdG</name>
    <name evidence="14" type="ORF">D3P08_24975</name>
</gene>
<comment type="subunit">
    <text evidence="11">Homodimer.</text>
</comment>
<comment type="subcellular location">
    <subcellularLocation>
        <location evidence="1">Cell membrane</location>
        <topology evidence="1">Peripheral membrane protein</topology>
    </subcellularLocation>
    <subcellularLocation>
        <location evidence="11">Cytoplasm</location>
    </subcellularLocation>
</comment>
<keyword evidence="2" id="KW-0813">Transport</keyword>
<evidence type="ECO:0000259" key="13">
    <source>
        <dbReference type="PROSITE" id="PS51725"/>
    </source>
</evidence>
<dbReference type="OrthoDB" id="9787851at2"/>
<accession>A0A3A1ULR3</accession>
<keyword evidence="11" id="KW-0479">Metal-binding</keyword>
<keyword evidence="6" id="KW-0067">ATP-binding</keyword>
<keyword evidence="4" id="KW-0410">Iron transport</keyword>
<dbReference type="GO" id="GO:0005506">
    <property type="term" value="F:iron ion binding"/>
    <property type="evidence" value="ECO:0007669"/>
    <property type="project" value="UniProtKB-UniRule"/>
</dbReference>
<keyword evidence="10" id="KW-0472">Membrane</keyword>
<comment type="caution">
    <text evidence="14">The sequence shown here is derived from an EMBL/GenBank/DDBJ whole genome shotgun (WGS) entry which is preliminary data.</text>
</comment>
<dbReference type="Pfam" id="PF00005">
    <property type="entry name" value="ABC_tran"/>
    <property type="match status" value="1"/>
</dbReference>
<evidence type="ECO:0000256" key="2">
    <source>
        <dbReference type="ARBA" id="ARBA00022448"/>
    </source>
</evidence>
<evidence type="ECO:0000256" key="3">
    <source>
        <dbReference type="ARBA" id="ARBA00022475"/>
    </source>
</evidence>
<dbReference type="GO" id="GO:0005737">
    <property type="term" value="C:cytoplasm"/>
    <property type="evidence" value="ECO:0007669"/>
    <property type="project" value="UniProtKB-SubCell"/>
</dbReference>
<dbReference type="RefSeq" id="WP_119602847.1">
    <property type="nucleotide sequence ID" value="NZ_QXQA01000022.1"/>
</dbReference>
<dbReference type="Proteomes" id="UP000266482">
    <property type="component" value="Unassembled WGS sequence"/>
</dbReference>
<evidence type="ECO:0000256" key="9">
    <source>
        <dbReference type="ARBA" id="ARBA00023065"/>
    </source>
</evidence>
<dbReference type="PANTHER" id="PTHR42771">
    <property type="entry name" value="IRON(3+)-HYDROXAMATE IMPORT ATP-BINDING PROTEIN FHUC"/>
    <property type="match status" value="1"/>
</dbReference>
<evidence type="ECO:0000256" key="8">
    <source>
        <dbReference type="ARBA" id="ARBA00023033"/>
    </source>
</evidence>
<dbReference type="EC" id="1.14.14.18" evidence="11"/>
<comment type="similarity">
    <text evidence="11">Belongs to the antibiotic biosynthesis monooxygenase family. Heme-degrading monooxygenase IsdG subfamily.</text>
</comment>
<dbReference type="GO" id="GO:0033212">
    <property type="term" value="P:iron import into cell"/>
    <property type="evidence" value="ECO:0007669"/>
    <property type="project" value="InterPro"/>
</dbReference>
<keyword evidence="11" id="KW-0963">Cytoplasm</keyword>
<dbReference type="GO" id="GO:0020037">
    <property type="term" value="F:heme binding"/>
    <property type="evidence" value="ECO:0007669"/>
    <property type="project" value="UniProtKB-UniRule"/>
</dbReference>
<dbReference type="Gene3D" id="3.30.70.100">
    <property type="match status" value="1"/>
</dbReference>
<reference evidence="14 15" key="1">
    <citation type="submission" date="2018-09" db="EMBL/GenBank/DDBJ databases">
        <title>Paenibacillus aracenensis nov. sp. isolated from a cave in southern Spain.</title>
        <authorList>
            <person name="Jurado V."/>
            <person name="Gutierrez-Patricio S."/>
            <person name="Gonzalez-Pimentel J.L."/>
            <person name="Miller A.Z."/>
            <person name="Laiz L."/>
            <person name="Saiz-Jimenez C."/>
        </authorList>
    </citation>
    <scope>NUCLEOTIDE SEQUENCE [LARGE SCALE GENOMIC DNA]</scope>
    <source>
        <strain evidence="14 15">DSM 22867</strain>
    </source>
</reference>
<dbReference type="HAMAP" id="MF_01272">
    <property type="entry name" value="Heme_degrading_monooxygenase"/>
    <property type="match status" value="1"/>
</dbReference>
<comment type="caution">
    <text evidence="11">Lacks conserved residue(s) required for the propagation of feature annotation.</text>
</comment>
<dbReference type="PROSITE" id="PS51725">
    <property type="entry name" value="ABM"/>
    <property type="match status" value="1"/>
</dbReference>
<dbReference type="InterPro" id="IPR007138">
    <property type="entry name" value="ABM_dom"/>
</dbReference>
<dbReference type="InterPro" id="IPR023953">
    <property type="entry name" value="IsdG"/>
</dbReference>
<keyword evidence="11" id="KW-0560">Oxidoreductase</keyword>
<evidence type="ECO:0000256" key="10">
    <source>
        <dbReference type="ARBA" id="ARBA00023136"/>
    </source>
</evidence>
<evidence type="ECO:0000256" key="11">
    <source>
        <dbReference type="HAMAP-Rule" id="MF_01272"/>
    </source>
</evidence>
<comment type="catalytic activity">
    <reaction evidence="11">
        <text>heme b + 3 reduced [NADPH--hemoprotein reductase] + 3 O2 = biliverdin IXalpha + CO + Fe(2+) + 3 oxidized [NADPH--hemoprotein reductase] + 3 H2O + H(+)</text>
        <dbReference type="Rhea" id="RHEA:21764"/>
        <dbReference type="Rhea" id="RHEA-COMP:11964"/>
        <dbReference type="Rhea" id="RHEA-COMP:11965"/>
        <dbReference type="ChEBI" id="CHEBI:15377"/>
        <dbReference type="ChEBI" id="CHEBI:15378"/>
        <dbReference type="ChEBI" id="CHEBI:15379"/>
        <dbReference type="ChEBI" id="CHEBI:17245"/>
        <dbReference type="ChEBI" id="CHEBI:29033"/>
        <dbReference type="ChEBI" id="CHEBI:57618"/>
        <dbReference type="ChEBI" id="CHEBI:57991"/>
        <dbReference type="ChEBI" id="CHEBI:58210"/>
        <dbReference type="ChEBI" id="CHEBI:60344"/>
        <dbReference type="EC" id="1.14.14.18"/>
    </reaction>
</comment>
<feature type="domain" description="ABM" evidence="13">
    <location>
        <begin position="265"/>
        <end position="355"/>
    </location>
</feature>
<evidence type="ECO:0000256" key="1">
    <source>
        <dbReference type="ARBA" id="ARBA00004202"/>
    </source>
</evidence>
<dbReference type="PROSITE" id="PS50893">
    <property type="entry name" value="ABC_TRANSPORTER_2"/>
    <property type="match status" value="1"/>
</dbReference>
<evidence type="ECO:0000256" key="4">
    <source>
        <dbReference type="ARBA" id="ARBA00022496"/>
    </source>
</evidence>
<evidence type="ECO:0000256" key="5">
    <source>
        <dbReference type="ARBA" id="ARBA00022741"/>
    </source>
</evidence>
<dbReference type="NCBIfam" id="NF009839">
    <property type="entry name" value="PRK13314.1"/>
    <property type="match status" value="1"/>
</dbReference>
<keyword evidence="9" id="KW-0406">Ion transport</keyword>
<dbReference type="Gene3D" id="3.40.50.300">
    <property type="entry name" value="P-loop containing nucleotide triphosphate hydrolases"/>
    <property type="match status" value="1"/>
</dbReference>
<keyword evidence="3" id="KW-1003">Cell membrane</keyword>
<dbReference type="InterPro" id="IPR027417">
    <property type="entry name" value="P-loop_NTPase"/>
</dbReference>
<feature type="binding site" evidence="11">
    <location>
        <position position="269"/>
    </location>
    <ligand>
        <name>Fe cation</name>
        <dbReference type="ChEBI" id="CHEBI:24875"/>
    </ligand>
</feature>
<dbReference type="InterPro" id="IPR051535">
    <property type="entry name" value="Siderophore_ABC-ATPase"/>
</dbReference>
<dbReference type="PANTHER" id="PTHR42771:SF4">
    <property type="entry name" value="IRON(3+)-HYDROXAMATE IMPORT ATP-BINDING PROTEIN FHUC"/>
    <property type="match status" value="1"/>
</dbReference>
<keyword evidence="8 11" id="KW-0503">Monooxygenase</keyword>
<dbReference type="GO" id="GO:0004392">
    <property type="term" value="F:heme oxygenase (decyclizing) activity"/>
    <property type="evidence" value="ECO:0007669"/>
    <property type="project" value="UniProtKB-UniRule"/>
</dbReference>
<feature type="site" description="Transition state stabilizer" evidence="11">
    <location>
        <position position="329"/>
    </location>
</feature>
<dbReference type="SUPFAM" id="SSF54909">
    <property type="entry name" value="Dimeric alpha+beta barrel"/>
    <property type="match status" value="1"/>
</dbReference>
<feature type="binding site" description="axial binding residue" evidence="11">
    <location>
        <position position="339"/>
    </location>
    <ligand>
        <name>heme</name>
        <dbReference type="ChEBI" id="CHEBI:30413"/>
    </ligand>
    <ligandPart>
        <name>Fe</name>
        <dbReference type="ChEBI" id="CHEBI:18248"/>
    </ligandPart>
</feature>
<dbReference type="Pfam" id="PF03992">
    <property type="entry name" value="ABM"/>
    <property type="match status" value="1"/>
</dbReference>
<dbReference type="GO" id="GO:0005886">
    <property type="term" value="C:plasma membrane"/>
    <property type="evidence" value="ECO:0007669"/>
    <property type="project" value="UniProtKB-SubCell"/>
</dbReference>
<dbReference type="InterPro" id="IPR003439">
    <property type="entry name" value="ABC_transporter-like_ATP-bd"/>
</dbReference>
<dbReference type="InterPro" id="IPR003593">
    <property type="entry name" value="AAA+_ATPase"/>
</dbReference>
<dbReference type="CDD" id="cd03214">
    <property type="entry name" value="ABC_Iron-Siderophores_B12_Hemin"/>
    <property type="match status" value="1"/>
</dbReference>
<evidence type="ECO:0000313" key="15">
    <source>
        <dbReference type="Proteomes" id="UP000266482"/>
    </source>
</evidence>